<dbReference type="PANTHER" id="PTHR43265:SF1">
    <property type="entry name" value="ESTERASE ESTD"/>
    <property type="match status" value="1"/>
</dbReference>
<name>A0ABY4B9E7_9BACT</name>
<accession>A0ABY4B9E7</accession>
<keyword evidence="1" id="KW-0732">Signal</keyword>
<dbReference type="RefSeq" id="WP_243518610.1">
    <property type="nucleotide sequence ID" value="NZ_CP094534.1"/>
</dbReference>
<dbReference type="GO" id="GO:0016787">
    <property type="term" value="F:hydrolase activity"/>
    <property type="evidence" value="ECO:0007669"/>
    <property type="project" value="UniProtKB-KW"/>
</dbReference>
<feature type="chain" id="PRO_5045621570" evidence="1">
    <location>
        <begin position="23"/>
        <end position="457"/>
    </location>
</feature>
<sequence length="457" mass="47948">MPTFTRLFLTAAALLGFTSAQAQTARPSLTGDWTGTIGPIGFTIHLTDPAAGPRMASLDIPAQQAKGLPLQFTAPGDSVYLRLGQPAARFVGRRSADSQQLIGEWQQGPRTFPLTLSRGTGVAKRPQTPKAPFPYRATDVTFRNEKAGVTLAGTYTVPAGKGPFPAVALLTGSGPEDRNESAFGHQPFAVLADYLSRHGVAVLRFDDRGVGQSGGTLQGATSADYTTDAQAALAWLRAQPAVQKNHAGLLGHSQGGTAAIGAAGQASGPDFLVLLAAPALPGNELIVQQSLALARLQTSDAAQLAATEKMQRAMTEIIQQTPDDAQAKTKLRAYYTAISPQLAAQVEPQLPLLTSPDYRHLLADRPAQTLPKVHCPVLALGGSKDVQVPAALNLAATAAGLKAGNNRDVTIKELPGLNHLFQTAATGAVEEYGTIEETFSPAALQLIGDWIAQHSRK</sequence>
<proteinExistence type="predicted"/>
<evidence type="ECO:0000313" key="4">
    <source>
        <dbReference type="Proteomes" id="UP000831390"/>
    </source>
</evidence>
<dbReference type="EMBL" id="CP094534">
    <property type="protein sequence ID" value="UOE35796.1"/>
    <property type="molecule type" value="Genomic_DNA"/>
</dbReference>
<dbReference type="SUPFAM" id="SSF53474">
    <property type="entry name" value="alpha/beta-Hydrolases"/>
    <property type="match status" value="1"/>
</dbReference>
<reference evidence="3 4" key="1">
    <citation type="submission" date="2022-03" db="EMBL/GenBank/DDBJ databases">
        <title>Hymenobactersp. isolated from the air.</title>
        <authorList>
            <person name="Won M."/>
            <person name="Kwon S.-W."/>
        </authorList>
    </citation>
    <scope>NUCLEOTIDE SEQUENCE [LARGE SCALE GENOMIC DNA]</scope>
    <source>
        <strain evidence="3 4">KACC 22596</strain>
    </source>
</reference>
<dbReference type="Proteomes" id="UP000831390">
    <property type="component" value="Chromosome"/>
</dbReference>
<dbReference type="InterPro" id="IPR053145">
    <property type="entry name" value="AB_hydrolase_Est10"/>
</dbReference>
<dbReference type="InterPro" id="IPR000383">
    <property type="entry name" value="Xaa-Pro-like_dom"/>
</dbReference>
<evidence type="ECO:0000313" key="3">
    <source>
        <dbReference type="EMBL" id="UOE35796.1"/>
    </source>
</evidence>
<evidence type="ECO:0000256" key="1">
    <source>
        <dbReference type="SAM" id="SignalP"/>
    </source>
</evidence>
<dbReference type="Pfam" id="PF02129">
    <property type="entry name" value="Peptidase_S15"/>
    <property type="match status" value="1"/>
</dbReference>
<feature type="domain" description="Xaa-Pro dipeptidyl-peptidase-like" evidence="2">
    <location>
        <begin position="148"/>
        <end position="387"/>
    </location>
</feature>
<feature type="signal peptide" evidence="1">
    <location>
        <begin position="1"/>
        <end position="22"/>
    </location>
</feature>
<protein>
    <submittedName>
        <fullName evidence="3">Alpha/beta fold hydrolase</fullName>
    </submittedName>
</protein>
<dbReference type="Gene3D" id="3.40.50.1820">
    <property type="entry name" value="alpha/beta hydrolase"/>
    <property type="match status" value="1"/>
</dbReference>
<dbReference type="PANTHER" id="PTHR43265">
    <property type="entry name" value="ESTERASE ESTD"/>
    <property type="match status" value="1"/>
</dbReference>
<keyword evidence="3" id="KW-0378">Hydrolase</keyword>
<organism evidence="3 4">
    <name type="scientific">Hymenobacter monticola</name>
    <dbReference type="NCBI Taxonomy" id="1705399"/>
    <lineage>
        <taxon>Bacteria</taxon>
        <taxon>Pseudomonadati</taxon>
        <taxon>Bacteroidota</taxon>
        <taxon>Cytophagia</taxon>
        <taxon>Cytophagales</taxon>
        <taxon>Hymenobacteraceae</taxon>
        <taxon>Hymenobacter</taxon>
    </lineage>
</organism>
<evidence type="ECO:0000259" key="2">
    <source>
        <dbReference type="Pfam" id="PF02129"/>
    </source>
</evidence>
<keyword evidence="4" id="KW-1185">Reference proteome</keyword>
<gene>
    <name evidence="3" type="ORF">MTP16_09150</name>
</gene>
<dbReference type="InterPro" id="IPR029058">
    <property type="entry name" value="AB_hydrolase_fold"/>
</dbReference>